<name>A0A0K6FL51_9AGAM</name>
<dbReference type="AlphaFoldDB" id="A0A0K6FL51"/>
<evidence type="ECO:0000256" key="2">
    <source>
        <dbReference type="ARBA" id="ARBA00022478"/>
    </source>
</evidence>
<reference evidence="7 8" key="1">
    <citation type="submission" date="2015-07" db="EMBL/GenBank/DDBJ databases">
        <authorList>
            <person name="Noorani M."/>
        </authorList>
    </citation>
    <scope>NUCLEOTIDE SEQUENCE [LARGE SCALE GENOMIC DNA]</scope>
    <source>
        <strain evidence="7">BBA 69670</strain>
    </source>
</reference>
<dbReference type="GO" id="GO:0005736">
    <property type="term" value="C:RNA polymerase I complex"/>
    <property type="evidence" value="ECO:0007669"/>
    <property type="project" value="TreeGrafter"/>
</dbReference>
<proteinExistence type="predicted"/>
<dbReference type="Gene3D" id="3.30.1490.120">
    <property type="entry name" value="RNA polymerase Rpb7-like, N-terminal domain"/>
    <property type="match status" value="1"/>
</dbReference>
<dbReference type="InterPro" id="IPR045113">
    <property type="entry name" value="Rpb7-like"/>
</dbReference>
<protein>
    <submittedName>
        <fullName evidence="7">DNA-directed RNA polymerase I subunit RPA43</fullName>
    </submittedName>
</protein>
<dbReference type="EMBL" id="CYGV01000001">
    <property type="protein sequence ID" value="CUA66842.1"/>
    <property type="molecule type" value="Genomic_DNA"/>
</dbReference>
<evidence type="ECO:0000256" key="5">
    <source>
        <dbReference type="SAM" id="MobiDB-lite"/>
    </source>
</evidence>
<dbReference type="PANTHER" id="PTHR12709:SF5">
    <property type="entry name" value="DNA-DIRECTED RNA POLYMERASE I SUBUNIT RPA43"/>
    <property type="match status" value="1"/>
</dbReference>
<feature type="compositionally biased region" description="Basic residues" evidence="5">
    <location>
        <begin position="350"/>
        <end position="360"/>
    </location>
</feature>
<feature type="region of interest" description="Disordered" evidence="5">
    <location>
        <begin position="1"/>
        <end position="68"/>
    </location>
</feature>
<evidence type="ECO:0000256" key="1">
    <source>
        <dbReference type="ARBA" id="ARBA00004123"/>
    </source>
</evidence>
<dbReference type="InterPro" id="IPR036898">
    <property type="entry name" value="RNA_pol_Rpb7-like_N_sf"/>
</dbReference>
<feature type="compositionally biased region" description="Acidic residues" evidence="5">
    <location>
        <begin position="283"/>
        <end position="295"/>
    </location>
</feature>
<dbReference type="InterPro" id="IPR041178">
    <property type="entry name" value="RPA43_OB"/>
</dbReference>
<feature type="compositionally biased region" description="Basic and acidic residues" evidence="5">
    <location>
        <begin position="14"/>
        <end position="38"/>
    </location>
</feature>
<evidence type="ECO:0000259" key="6">
    <source>
        <dbReference type="Pfam" id="PF17875"/>
    </source>
</evidence>
<evidence type="ECO:0000313" key="8">
    <source>
        <dbReference type="Proteomes" id="UP000044841"/>
    </source>
</evidence>
<dbReference type="GO" id="GO:0006362">
    <property type="term" value="P:transcription elongation by RNA polymerase I"/>
    <property type="evidence" value="ECO:0007669"/>
    <property type="project" value="TreeGrafter"/>
</dbReference>
<dbReference type="Proteomes" id="UP000044841">
    <property type="component" value="Unassembled WGS sequence"/>
</dbReference>
<feature type="region of interest" description="Disordered" evidence="5">
    <location>
        <begin position="265"/>
        <end position="360"/>
    </location>
</feature>
<keyword evidence="4" id="KW-0539">Nucleus</keyword>
<evidence type="ECO:0000256" key="3">
    <source>
        <dbReference type="ARBA" id="ARBA00023163"/>
    </source>
</evidence>
<keyword evidence="2 7" id="KW-0240">DNA-directed RNA polymerase</keyword>
<accession>A0A0K6FL51</accession>
<evidence type="ECO:0000256" key="4">
    <source>
        <dbReference type="ARBA" id="ARBA00023242"/>
    </source>
</evidence>
<comment type="subcellular location">
    <subcellularLocation>
        <location evidence="1">Nucleus</location>
    </subcellularLocation>
</comment>
<organism evidence="7 8">
    <name type="scientific">Rhizoctonia solani</name>
    <dbReference type="NCBI Taxonomy" id="456999"/>
    <lineage>
        <taxon>Eukaryota</taxon>
        <taxon>Fungi</taxon>
        <taxon>Dikarya</taxon>
        <taxon>Basidiomycota</taxon>
        <taxon>Agaricomycotina</taxon>
        <taxon>Agaricomycetes</taxon>
        <taxon>Cantharellales</taxon>
        <taxon>Ceratobasidiaceae</taxon>
        <taxon>Rhizoctonia</taxon>
    </lineage>
</organism>
<dbReference type="Gene3D" id="2.40.50.1060">
    <property type="match status" value="1"/>
</dbReference>
<feature type="domain" description="RPA43 OB" evidence="6">
    <location>
        <begin position="146"/>
        <end position="251"/>
    </location>
</feature>
<evidence type="ECO:0000313" key="7">
    <source>
        <dbReference type="EMBL" id="CUA66842.1"/>
    </source>
</evidence>
<sequence>MPVSTPRPSKRKHTDGERSTGKKTKEERRAEKRSKHEAQAVSDSPARPTTTKSKSKSKTDLPSTSKTEFKLVRARTSISLPPRFAGEAKRGVEEILDNLVMRYVPSLRGVLLSHKDHKFMSNVAIMYAEGPYPTTQVEFDAGVWAPEVGMRITGRISLHATDHIGVLVHRTFNASIDKAHIPGDGEWEYVHGPVANDPEINSEEREGDEELGRWINSQTGETLGGESGLVEFTVIGYTIANQMLSLHGSLQPDPFAPEHYTARQATIQPPEPTHTDNVRTEETSEDEVEVGEEELAAPRGTKRRVVHDLPVTPEPEAAPARKKRKKGVVEGETRVAVLEASATTAEQETRKKRKSKKATV</sequence>
<dbReference type="SMR" id="A0A0K6FL51"/>
<gene>
    <name evidence="7" type="ORF">RSOLAG22IIIB_00291</name>
</gene>
<dbReference type="GO" id="GO:0006352">
    <property type="term" value="P:DNA-templated transcription initiation"/>
    <property type="evidence" value="ECO:0007669"/>
    <property type="project" value="InterPro"/>
</dbReference>
<dbReference type="PANTHER" id="PTHR12709">
    <property type="entry name" value="DNA-DIRECTED RNA POLYMERASE II, III"/>
    <property type="match status" value="1"/>
</dbReference>
<dbReference type="Pfam" id="PF17875">
    <property type="entry name" value="RPA43_OB"/>
    <property type="match status" value="1"/>
</dbReference>
<keyword evidence="3" id="KW-0804">Transcription</keyword>
<feature type="compositionally biased region" description="Basic and acidic residues" evidence="5">
    <location>
        <begin position="273"/>
        <end position="282"/>
    </location>
</feature>
<keyword evidence="8" id="KW-1185">Reference proteome</keyword>